<evidence type="ECO:0000313" key="2">
    <source>
        <dbReference type="EMBL" id="KAK4534555.1"/>
    </source>
</evidence>
<feature type="coiled-coil region" evidence="1">
    <location>
        <begin position="156"/>
        <end position="183"/>
    </location>
</feature>
<feature type="coiled-coil region" evidence="1">
    <location>
        <begin position="220"/>
        <end position="275"/>
    </location>
</feature>
<proteinExistence type="predicted"/>
<organism evidence="2 3">
    <name type="scientific">Cyanidium caldarium</name>
    <name type="common">Red alga</name>
    <dbReference type="NCBI Taxonomy" id="2771"/>
    <lineage>
        <taxon>Eukaryota</taxon>
        <taxon>Rhodophyta</taxon>
        <taxon>Bangiophyceae</taxon>
        <taxon>Cyanidiales</taxon>
        <taxon>Cyanidiaceae</taxon>
        <taxon>Cyanidium</taxon>
    </lineage>
</organism>
<reference evidence="2 3" key="1">
    <citation type="submission" date="2022-07" db="EMBL/GenBank/DDBJ databases">
        <title>Genome-wide signatures of adaptation to extreme environments.</title>
        <authorList>
            <person name="Cho C.H."/>
            <person name="Yoon H.S."/>
        </authorList>
    </citation>
    <scope>NUCLEOTIDE SEQUENCE [LARGE SCALE GENOMIC DNA]</scope>
    <source>
        <strain evidence="2 3">DBV 063 E5</strain>
    </source>
</reference>
<accession>A0AAV9IR42</accession>
<evidence type="ECO:0000313" key="3">
    <source>
        <dbReference type="Proteomes" id="UP001301350"/>
    </source>
</evidence>
<evidence type="ECO:0000256" key="1">
    <source>
        <dbReference type="SAM" id="Coils"/>
    </source>
</evidence>
<protein>
    <submittedName>
        <fullName evidence="2">Uncharacterized protein</fullName>
    </submittedName>
</protein>
<name>A0AAV9IR42_CYACA</name>
<keyword evidence="1" id="KW-0175">Coiled coil</keyword>
<gene>
    <name evidence="2" type="ORF">CDCA_CDCA02G0580</name>
</gene>
<dbReference type="EMBL" id="JANCYW010000002">
    <property type="protein sequence ID" value="KAK4534555.1"/>
    <property type="molecule type" value="Genomic_DNA"/>
</dbReference>
<comment type="caution">
    <text evidence="2">The sequence shown here is derived from an EMBL/GenBank/DDBJ whole genome shotgun (WGS) entry which is preliminary data.</text>
</comment>
<dbReference type="Proteomes" id="UP001301350">
    <property type="component" value="Unassembled WGS sequence"/>
</dbReference>
<feature type="coiled-coil region" evidence="1">
    <location>
        <begin position="102"/>
        <end position="129"/>
    </location>
</feature>
<sequence>MEGLSTTLQECLHEFSVLADEDLLVSEGRGVGGGGGARAGCTRGLARDQVADARAPVTRAVEGGGVGGVSSEAPVAPLLDEAKAFLSDHDYLRLTLSDDRLQEHVEQLVQRLVRALEAAQRQVTVLEEERHRRPLCAAVVPATDVDTAALPGARQTELLRLQLDAAKRQVSAVRRECEQVQRLCDEVCEEVERQRQMRREQDVELRRVNGQLEDLCDESIARAKTLRHEFEQALAQEREASASLGKQLETERAETQRLREECQRLSQALAEMRERGGTMSTSERYEEPALRIRAEEPLLERRYETRATPVRAQAIGTKRAEEPALSFSPTRCNNPKHRALFYRLHEVMKERDLWMQESRALARSLSFLKRSFHYG</sequence>
<dbReference type="AlphaFoldDB" id="A0AAV9IR42"/>
<keyword evidence="3" id="KW-1185">Reference proteome</keyword>